<reference evidence="1" key="1">
    <citation type="journal article" date="2021" name="Nat. Commun.">
        <title>Genetic determinants of endophytism in the Arabidopsis root mycobiome.</title>
        <authorList>
            <person name="Mesny F."/>
            <person name="Miyauchi S."/>
            <person name="Thiergart T."/>
            <person name="Pickel B."/>
            <person name="Atanasova L."/>
            <person name="Karlsson M."/>
            <person name="Huettel B."/>
            <person name="Barry K.W."/>
            <person name="Haridas S."/>
            <person name="Chen C."/>
            <person name="Bauer D."/>
            <person name="Andreopoulos W."/>
            <person name="Pangilinan J."/>
            <person name="LaButti K."/>
            <person name="Riley R."/>
            <person name="Lipzen A."/>
            <person name="Clum A."/>
            <person name="Drula E."/>
            <person name="Henrissat B."/>
            <person name="Kohler A."/>
            <person name="Grigoriev I.V."/>
            <person name="Martin F.M."/>
            <person name="Hacquard S."/>
        </authorList>
    </citation>
    <scope>NUCLEOTIDE SEQUENCE</scope>
    <source>
        <strain evidence="1">MPI-SDFR-AT-0073</strain>
    </source>
</reference>
<evidence type="ECO:0000313" key="2">
    <source>
        <dbReference type="Proteomes" id="UP000758603"/>
    </source>
</evidence>
<dbReference type="GeneID" id="70129942"/>
<proteinExistence type="predicted"/>
<comment type="caution">
    <text evidence="1">The sequence shown here is derived from an EMBL/GenBank/DDBJ whole genome shotgun (WGS) entry which is preliminary data.</text>
</comment>
<keyword evidence="2" id="KW-1185">Reference proteome</keyword>
<name>A0A9P8RG07_9PEZI</name>
<evidence type="ECO:0000313" key="1">
    <source>
        <dbReference type="EMBL" id="KAH6645149.1"/>
    </source>
</evidence>
<sequence length="220" mass="24249">MSARRTAPIHGILKFPSSSPLAKLRRSNNVLGLGIPQVGYVAPPTSKAPDPSPRRAITCARTSSVSCFKCRTPYVSKVYGVLLHLSRSVMQVKCPKTIASDHIASYIVGLISLALGTHASANPRGECPRFGLNLGSAIKILWTRTWSWEITRATPTWKEKSLLLYTCNDDAITTLVGIYSLAGLTDAIVVWRHGGPQRRNIVWAHALDFVRPASWTIWRF</sequence>
<dbReference type="Proteomes" id="UP000758603">
    <property type="component" value="Unassembled WGS sequence"/>
</dbReference>
<dbReference type="EMBL" id="JAGPXC010000012">
    <property type="protein sequence ID" value="KAH6645149.1"/>
    <property type="molecule type" value="Genomic_DNA"/>
</dbReference>
<gene>
    <name evidence="1" type="ORF">BKA67DRAFT_542126</name>
</gene>
<dbReference type="OrthoDB" id="5070419at2759"/>
<dbReference type="RefSeq" id="XP_045951663.1">
    <property type="nucleotide sequence ID" value="XM_046101050.1"/>
</dbReference>
<dbReference type="AlphaFoldDB" id="A0A9P8RG07"/>
<organism evidence="1 2">
    <name type="scientific">Truncatella angustata</name>
    <dbReference type="NCBI Taxonomy" id="152316"/>
    <lineage>
        <taxon>Eukaryota</taxon>
        <taxon>Fungi</taxon>
        <taxon>Dikarya</taxon>
        <taxon>Ascomycota</taxon>
        <taxon>Pezizomycotina</taxon>
        <taxon>Sordariomycetes</taxon>
        <taxon>Xylariomycetidae</taxon>
        <taxon>Amphisphaeriales</taxon>
        <taxon>Sporocadaceae</taxon>
        <taxon>Truncatella</taxon>
    </lineage>
</organism>
<accession>A0A9P8RG07</accession>
<protein>
    <submittedName>
        <fullName evidence="1">Uncharacterized protein</fullName>
    </submittedName>
</protein>